<evidence type="ECO:0000313" key="3">
    <source>
        <dbReference type="EMBL" id="PPT77028.1"/>
    </source>
</evidence>
<keyword evidence="4" id="KW-1185">Reference proteome</keyword>
<feature type="non-terminal residue" evidence="3">
    <location>
        <position position="1"/>
    </location>
</feature>
<dbReference type="AlphaFoldDB" id="A0A2S6Z6A9"/>
<dbReference type="EMBL" id="MIGX01000189">
    <property type="protein sequence ID" value="PPT77028.1"/>
    <property type="molecule type" value="Genomic_DNA"/>
</dbReference>
<name>A0A2S6Z6A9_9XANT</name>
<comment type="caution">
    <text evidence="3">The sequence shown here is derived from an EMBL/GenBank/DDBJ whole genome shotgun (WGS) entry which is preliminary data.</text>
</comment>
<gene>
    <name evidence="3" type="ORF">XthCFBP4691_19460</name>
</gene>
<evidence type="ECO:0000313" key="4">
    <source>
        <dbReference type="Proteomes" id="UP000239898"/>
    </source>
</evidence>
<sequence length="91" mass="10027">VSRVKVWPPGITPEPPAPWKGKGRPAGRHLRTADRQPLSVEALAVSLPSGAFRTVSWREGSNAPLSGHFAAVRVRAAQGDRLRQEEWRLIE</sequence>
<dbReference type="Proteomes" id="UP000239898">
    <property type="component" value="Unassembled WGS sequence"/>
</dbReference>
<organism evidence="3 4">
    <name type="scientific">Xanthomonas theicola</name>
    <dbReference type="NCBI Taxonomy" id="56464"/>
    <lineage>
        <taxon>Bacteria</taxon>
        <taxon>Pseudomonadati</taxon>
        <taxon>Pseudomonadota</taxon>
        <taxon>Gammaproteobacteria</taxon>
        <taxon>Lysobacterales</taxon>
        <taxon>Lysobacteraceae</taxon>
        <taxon>Xanthomonas</taxon>
    </lineage>
</organism>
<feature type="domain" description="Transposase IS701-like DDE" evidence="2">
    <location>
        <begin position="3"/>
        <end position="63"/>
    </location>
</feature>
<protein>
    <submittedName>
        <fullName evidence="3">IS701 family transposase</fullName>
    </submittedName>
</protein>
<dbReference type="InterPro" id="IPR038721">
    <property type="entry name" value="IS701-like_DDE_dom"/>
</dbReference>
<evidence type="ECO:0000259" key="2">
    <source>
        <dbReference type="Pfam" id="PF13546"/>
    </source>
</evidence>
<dbReference type="Pfam" id="PF13546">
    <property type="entry name" value="DDE_5"/>
    <property type="match status" value="1"/>
</dbReference>
<reference evidence="3 4" key="1">
    <citation type="submission" date="2016-08" db="EMBL/GenBank/DDBJ databases">
        <title>Evolution of the type three secretion system and type three effector repertoires in Xanthomonas.</title>
        <authorList>
            <person name="Merda D."/>
            <person name="Briand M."/>
            <person name="Bosis E."/>
            <person name="Rousseau C."/>
            <person name="Portier P."/>
            <person name="Jacques M.-A."/>
            <person name="Fischer-Le Saux M."/>
        </authorList>
    </citation>
    <scope>NUCLEOTIDE SEQUENCE [LARGE SCALE GENOMIC DNA]</scope>
    <source>
        <strain evidence="3 4">CFBP 4691</strain>
    </source>
</reference>
<accession>A0A2S6Z6A9</accession>
<dbReference type="RefSeq" id="WP_146095478.1">
    <property type="nucleotide sequence ID" value="NZ_MIGX01000189.1"/>
</dbReference>
<proteinExistence type="predicted"/>
<evidence type="ECO:0000256" key="1">
    <source>
        <dbReference type="SAM" id="MobiDB-lite"/>
    </source>
</evidence>
<feature type="region of interest" description="Disordered" evidence="1">
    <location>
        <begin position="1"/>
        <end position="29"/>
    </location>
</feature>